<dbReference type="InterPro" id="IPR036322">
    <property type="entry name" value="WD40_repeat_dom_sf"/>
</dbReference>
<dbReference type="Pfam" id="PF03178">
    <property type="entry name" value="CPSF_A"/>
    <property type="match status" value="1"/>
</dbReference>
<feature type="region of interest" description="Disordered" evidence="4">
    <location>
        <begin position="718"/>
        <end position="742"/>
    </location>
</feature>
<evidence type="ECO:0000313" key="9">
    <source>
        <dbReference type="Proteomes" id="UP000019375"/>
    </source>
</evidence>
<dbReference type="InterPro" id="IPR015943">
    <property type="entry name" value="WD40/YVTN_repeat-like_dom_sf"/>
</dbReference>
<dbReference type="GO" id="GO:0005634">
    <property type="term" value="C:nucleus"/>
    <property type="evidence" value="ECO:0007669"/>
    <property type="project" value="UniProtKB-SubCell"/>
</dbReference>
<evidence type="ECO:0000256" key="2">
    <source>
        <dbReference type="ARBA" id="ARBA00022664"/>
    </source>
</evidence>
<evidence type="ECO:0000256" key="1">
    <source>
        <dbReference type="ARBA" id="ARBA00004123"/>
    </source>
</evidence>
<keyword evidence="2" id="KW-0507">mRNA processing</keyword>
<feature type="compositionally biased region" description="Acidic residues" evidence="4">
    <location>
        <begin position="723"/>
        <end position="738"/>
    </location>
</feature>
<keyword evidence="3" id="KW-0539">Nucleus</keyword>
<evidence type="ECO:0000259" key="6">
    <source>
        <dbReference type="Pfam" id="PF10433"/>
    </source>
</evidence>
<dbReference type="InterPro" id="IPR018846">
    <property type="entry name" value="Beta-prop_RSE1/DDB1/CPSF1_1st"/>
</dbReference>
<accession>A0A8J2T5X5</accession>
<dbReference type="EMBL" id="HG316455">
    <property type="protein sequence ID" value="CDF88660.1"/>
    <property type="molecule type" value="Genomic_DNA"/>
</dbReference>
<evidence type="ECO:0000256" key="3">
    <source>
        <dbReference type="ARBA" id="ARBA00023242"/>
    </source>
</evidence>
<name>A0A8J2T5X5_ZYGB2</name>
<sequence>MFVDSSELNLYHLTLQRQSNYVHSCIGHFVDGNEEENTTALTNGKIRPKKHLQLCIATETHLELYDVSEGSLKKLALVPVFAIVAAIETLHLENTVCSFLAITSDSGNLTLAKFVRVSDEKVVLKTLLNQPLTRSGLRRLSPISYLQVDLHGRCLFLSAIERNILCFVANQVGQDGICLQDPLEALVPHSLTLDTTVCDVSYDNPCFASLEIRGNHYLVFYVLDLGLNHIVKKADYKLNDTANFLMGLPALSKYHIACHIETDGGGDQVEYDETNPFVLIGFENFLVIKDLQGYFDIKVLIPRRNGKPGPTIIICYAIQTLKKDFFVLLQSNWGDLFKLKIIPDKKNFNRPTATISYFDTIPQASNLHIFKNGYLFATSELNDNYLFQFESLGDDEPLLGSSFEPSVNLQNLSLVEIQKNLNPLSSSQVVNAAPLTFTMSSLNKARFLTNGVNFDTTISTQLPAGADDIWTIKFPTDEYHRLLFLSYSKSTMILKTEEGTMEQLPPDESSFKVKADKTVFVGIMGNKSVIQVCENEMRQITTPSQSNQFERKLEWYPPAGIRVIAAASTRSQLVIALSNGEVAYFEMDTESGSDSLHELQNRIEFNEDITGVAMLPGLRSDFLAVGNKESTIKILSLKKSDVDDFLEVVSIQALMAPVSDLKLIRIQRELQLHVGLENGVYLRSKLNGLDGQLYDVKRKFLGPKRVTLSLIPNVSLTATSKDEESDEDESDGEGQDTLDSEHFKENTRQLKPCVILHSTKTWVCYENDILFHVRPILLSNDNALIKVSDFAAENIKTNGCCALTSSHNLVIGKILDFISKDKWFHVEEVDLNEISNDESRFGQEDEEDLERVPKRLYDACKVITFGDSKDLTLYIENAVDDENVRVSLARAHHFFTLTNNTQKFQILQKMKAVTAVITKFTTSSHYLVVSASDNKLYTFVLTFKRVPNGAGTFELELIHTTQVEDRVHAMIEFKKKLLVPVFGSLILYSLGKKQLLKRSISQTTAFITKITALSNWEDQRIAVGDNRESVTLFCFDDSKNVFVAIADDIVKRYVTCLAFLDQSTVIGGDKFGNIWTLRLPHAYEKLIKTNFPRALDSLQQYRGLKRKAPNAMDCPFKWTILNHFFVNDIPMHIQKIKSVQLSDRPSIIYCGLQGTIGCLIPLLTKQEIMYMKDLEVVMRDADDIFSLDQDTQNTSNMEVTEDNYAFGDDTPKTGDHARTQIPEGAYSIVGRDHLKYRSYYAPVRNVIDGDLCETFVNMSVTEQMSLCKQLTNLKPEDVINQVNEIRTNYI</sequence>
<dbReference type="OrthoDB" id="436637at2759"/>
<dbReference type="Pfam" id="PF23726">
    <property type="entry name" value="Beta-prop_RSE1_2nd"/>
    <property type="match status" value="1"/>
</dbReference>
<dbReference type="GO" id="GO:0006397">
    <property type="term" value="P:mRNA processing"/>
    <property type="evidence" value="ECO:0007669"/>
    <property type="project" value="UniProtKB-KW"/>
</dbReference>
<keyword evidence="9" id="KW-1185">Reference proteome</keyword>
<dbReference type="PANTHER" id="PTHR10644">
    <property type="entry name" value="DNA REPAIR/RNA PROCESSING CPSF FAMILY"/>
    <property type="match status" value="1"/>
</dbReference>
<evidence type="ECO:0000256" key="4">
    <source>
        <dbReference type="SAM" id="MobiDB-lite"/>
    </source>
</evidence>
<evidence type="ECO:0000313" key="8">
    <source>
        <dbReference type="EMBL" id="CDF88660.1"/>
    </source>
</evidence>
<evidence type="ECO:0000259" key="5">
    <source>
        <dbReference type="Pfam" id="PF03178"/>
    </source>
</evidence>
<dbReference type="Proteomes" id="UP000019375">
    <property type="component" value="Unassembled WGS sequence"/>
</dbReference>
<dbReference type="SUPFAM" id="SSF50978">
    <property type="entry name" value="WD40 repeat-like"/>
    <property type="match status" value="1"/>
</dbReference>
<dbReference type="Gene3D" id="2.130.10.10">
    <property type="entry name" value="YVTN repeat-like/Quinoprotein amine dehydrogenase"/>
    <property type="match status" value="2"/>
</dbReference>
<dbReference type="InterPro" id="IPR058543">
    <property type="entry name" value="Beta-prop_RSE1/DDB1/CPSF1_2nd"/>
</dbReference>
<evidence type="ECO:0000259" key="7">
    <source>
        <dbReference type="Pfam" id="PF23726"/>
    </source>
</evidence>
<organism evidence="8 9">
    <name type="scientific">Zygosaccharomyces bailii (strain CLIB 213 / ATCC 58445 / CBS 680 / BCRC 21525 / NBRC 1098 / NCYC 1416 / NRRL Y-2227)</name>
    <dbReference type="NCBI Taxonomy" id="1333698"/>
    <lineage>
        <taxon>Eukaryota</taxon>
        <taxon>Fungi</taxon>
        <taxon>Dikarya</taxon>
        <taxon>Ascomycota</taxon>
        <taxon>Saccharomycotina</taxon>
        <taxon>Saccharomycetes</taxon>
        <taxon>Saccharomycetales</taxon>
        <taxon>Saccharomycetaceae</taxon>
        <taxon>Zygosaccharomyces</taxon>
    </lineage>
</organism>
<proteinExistence type="predicted"/>
<gene>
    <name evidence="8" type="ORF">BN860_15456g</name>
</gene>
<reference evidence="9" key="1">
    <citation type="journal article" date="2013" name="Genome Announc.">
        <title>Genome sequence of the food spoilage yeast Zygosaccharomyces bailii CLIB 213(T).</title>
        <authorList>
            <person name="Galeote V."/>
            <person name="Bigey F."/>
            <person name="Devillers H."/>
            <person name="Neuveglise C."/>
            <person name="Dequin S."/>
        </authorList>
    </citation>
    <scope>NUCLEOTIDE SEQUENCE [LARGE SCALE GENOMIC DNA]</scope>
    <source>
        <strain evidence="9">CLIB 213 / ATCC 58445 / CBS 680 / CCRC 21525 / NBRC 1098 / NCYC 1416 / NRRL Y-2227</strain>
    </source>
</reference>
<feature type="domain" description="RSE1/DDB1/CPSF1 first beta-propeller" evidence="6">
    <location>
        <begin position="43"/>
        <end position="416"/>
    </location>
</feature>
<feature type="domain" description="RSE1/DDB1/CPSF1 second beta-propeller" evidence="7">
    <location>
        <begin position="460"/>
        <end position="715"/>
    </location>
</feature>
<dbReference type="GO" id="GO:0003676">
    <property type="term" value="F:nucleic acid binding"/>
    <property type="evidence" value="ECO:0007669"/>
    <property type="project" value="InterPro"/>
</dbReference>
<feature type="domain" description="RSE1/DDB1/CPSF1 C-terminal" evidence="5">
    <location>
        <begin position="938"/>
        <end position="1256"/>
    </location>
</feature>
<dbReference type="InterPro" id="IPR004871">
    <property type="entry name" value="RSE1/DDB1/CPSF1_C"/>
</dbReference>
<protein>
    <submittedName>
        <fullName evidence="8">BN860_15456g1_1</fullName>
    </submittedName>
</protein>
<dbReference type="Pfam" id="PF10433">
    <property type="entry name" value="Beta-prop_RSE1_1st"/>
    <property type="match status" value="1"/>
</dbReference>
<comment type="subcellular location">
    <subcellularLocation>
        <location evidence="1">Nucleus</location>
    </subcellularLocation>
</comment>
<dbReference type="InterPro" id="IPR050358">
    <property type="entry name" value="RSE1/DDB1/CFT1"/>
</dbReference>